<reference evidence="4" key="1">
    <citation type="submission" date="2020-06" db="EMBL/GenBank/DDBJ databases">
        <title>Legume-microbial interactions unlock mineral nutrients during tropical forest succession.</title>
        <authorList>
            <person name="Epihov D.Z."/>
        </authorList>
    </citation>
    <scope>NUCLEOTIDE SEQUENCE [LARGE SCALE GENOMIC DNA]</scope>
    <source>
        <strain evidence="4">Pan2503</strain>
    </source>
</reference>
<dbReference type="EMBL" id="JACDQQ010002410">
    <property type="protein sequence ID" value="MBA0088250.1"/>
    <property type="molecule type" value="Genomic_DNA"/>
</dbReference>
<dbReference type="InterPro" id="IPR003773">
    <property type="entry name" value="Menaquinone_biosynth"/>
</dbReference>
<dbReference type="GO" id="GO:0016829">
    <property type="term" value="F:lyase activity"/>
    <property type="evidence" value="ECO:0007669"/>
    <property type="project" value="UniProtKB-KW"/>
</dbReference>
<dbReference type="Gene3D" id="3.40.190.10">
    <property type="entry name" value="Periplasmic binding protein-like II"/>
    <property type="match status" value="1"/>
</dbReference>
<dbReference type="AlphaFoldDB" id="A0A7V8NVF8"/>
<dbReference type="SUPFAM" id="SSF53850">
    <property type="entry name" value="Periplasmic binding protein-like II"/>
    <property type="match status" value="1"/>
</dbReference>
<comment type="pathway">
    <text evidence="1">Quinol/quinone metabolism; menaquinone biosynthesis.</text>
</comment>
<evidence type="ECO:0000313" key="4">
    <source>
        <dbReference type="EMBL" id="MBA0088250.1"/>
    </source>
</evidence>
<gene>
    <name evidence="4" type="ORF">HRJ53_24970</name>
</gene>
<dbReference type="InterPro" id="IPR030869">
    <property type="entry name" value="MqnD"/>
</dbReference>
<dbReference type="GO" id="GO:0009234">
    <property type="term" value="P:menaquinone biosynthetic process"/>
    <property type="evidence" value="ECO:0007669"/>
    <property type="project" value="UniProtKB-UniPathway"/>
</dbReference>
<accession>A0A7V8NVF8</accession>
<feature type="non-terminal residue" evidence="4">
    <location>
        <position position="115"/>
    </location>
</feature>
<keyword evidence="3" id="KW-0456">Lyase</keyword>
<evidence type="ECO:0000256" key="1">
    <source>
        <dbReference type="ARBA" id="ARBA00004863"/>
    </source>
</evidence>
<dbReference type="UniPathway" id="UPA00079"/>
<dbReference type="PANTHER" id="PTHR37167:SF1">
    <property type="entry name" value="1,4-DIHYDROXY-6-NAPHTOATE SYNTHASE"/>
    <property type="match status" value="1"/>
</dbReference>
<evidence type="ECO:0000256" key="3">
    <source>
        <dbReference type="ARBA" id="ARBA00023239"/>
    </source>
</evidence>
<organism evidence="4 5">
    <name type="scientific">Candidatus Acidiferrum panamense</name>
    <dbReference type="NCBI Taxonomy" id="2741543"/>
    <lineage>
        <taxon>Bacteria</taxon>
        <taxon>Pseudomonadati</taxon>
        <taxon>Acidobacteriota</taxon>
        <taxon>Terriglobia</taxon>
        <taxon>Candidatus Acidiferrales</taxon>
        <taxon>Candidatus Acidiferrum</taxon>
    </lineage>
</organism>
<keyword evidence="5" id="KW-1185">Reference proteome</keyword>
<proteinExistence type="predicted"/>
<dbReference type="Pfam" id="PF02621">
    <property type="entry name" value="VitK2_biosynth"/>
    <property type="match status" value="1"/>
</dbReference>
<sequence length="115" mass="12398">MPGQQAASKTEPAPVEIRLAHSPDSDDAFMFYALATHKLSTPGYKYTHILSDIQSLNEAALAETYDVTAISFAAYPELRDKYVLLDCGASFGEGYGPIVVSTKAVKGQELAGKRI</sequence>
<dbReference type="PANTHER" id="PTHR37167">
    <property type="entry name" value="1,4-DIHYDROXY-6-NAPHTOATE SYNTHASE"/>
    <property type="match status" value="1"/>
</dbReference>
<evidence type="ECO:0000313" key="5">
    <source>
        <dbReference type="Proteomes" id="UP000567293"/>
    </source>
</evidence>
<keyword evidence="2" id="KW-0474">Menaquinone biosynthesis</keyword>
<evidence type="ECO:0000256" key="2">
    <source>
        <dbReference type="ARBA" id="ARBA00022428"/>
    </source>
</evidence>
<name>A0A7V8NVF8_9BACT</name>
<comment type="caution">
    <text evidence="4">The sequence shown here is derived from an EMBL/GenBank/DDBJ whole genome shotgun (WGS) entry which is preliminary data.</text>
</comment>
<dbReference type="Proteomes" id="UP000567293">
    <property type="component" value="Unassembled WGS sequence"/>
</dbReference>
<protein>
    <submittedName>
        <fullName evidence="4">ABC transporter substrate-binding protein</fullName>
    </submittedName>
</protein>